<dbReference type="eggNOG" id="COG1396">
    <property type="taxonomic scope" value="Bacteria"/>
</dbReference>
<dbReference type="CDD" id="cd00093">
    <property type="entry name" value="HTH_XRE"/>
    <property type="match status" value="1"/>
</dbReference>
<dbReference type="InterPro" id="IPR011990">
    <property type="entry name" value="TPR-like_helical_dom_sf"/>
</dbReference>
<evidence type="ECO:0000313" key="3">
    <source>
        <dbReference type="Proteomes" id="UP000003494"/>
    </source>
</evidence>
<dbReference type="SMART" id="SM00530">
    <property type="entry name" value="HTH_XRE"/>
    <property type="match status" value="1"/>
</dbReference>
<gene>
    <name evidence="2" type="ORF">GCWU000342_01752</name>
</gene>
<dbReference type="SUPFAM" id="SSF48452">
    <property type="entry name" value="TPR-like"/>
    <property type="match status" value="1"/>
</dbReference>
<dbReference type="EMBL" id="ACIP02000004">
    <property type="protein sequence ID" value="EEP27758.1"/>
    <property type="molecule type" value="Genomic_DNA"/>
</dbReference>
<comment type="caution">
    <text evidence="2">The sequence shown here is derived from an EMBL/GenBank/DDBJ whole genome shotgun (WGS) entry which is preliminary data.</text>
</comment>
<dbReference type="Gene3D" id="1.25.40.10">
    <property type="entry name" value="Tetratricopeptide repeat domain"/>
    <property type="match status" value="1"/>
</dbReference>
<feature type="domain" description="HTH cro/C1-type" evidence="1">
    <location>
        <begin position="25"/>
        <end position="78"/>
    </location>
</feature>
<accession>C4GCQ8</accession>
<sequence>MTKMRGPAYARPGFTCNQDQIGGLIRQRREELGISQTRLCEGLCSCSTMSRIETGEQMPGFRLLMQILDRLGLPIEFCWSCSNTEEYLTEQIKQRLYRLLELGILEEDPDWLWILEQLAQHDDLAARQYLELLGLLEMIKEKRQMIQARGENFFPGTGTMKAEKASEAARQWDNVTVSFDRYHRSKKLAEGEERYGIHQRFLKENNAIDAEQIRFYHRLEQAALQAMAITRRDFDPMASIPAMGPDRLEIHLLNILGLVYLYGGEGRKAAHLLGGVMTVIKERSRNQVPLRRLLAVAQNNLALCYASRQIYEFALIYVNEAISNMRRDGSALLLARLLRTHMEILRAMGDEEGYQRDRRSIHGICTLLPGRKVDEMEEQRIMQRPLGIAIL</sequence>
<dbReference type="InterPro" id="IPR001387">
    <property type="entry name" value="Cro/C1-type_HTH"/>
</dbReference>
<evidence type="ECO:0000313" key="2">
    <source>
        <dbReference type="EMBL" id="EEP27758.1"/>
    </source>
</evidence>
<dbReference type="GO" id="GO:0003677">
    <property type="term" value="F:DNA binding"/>
    <property type="evidence" value="ECO:0007669"/>
    <property type="project" value="UniProtKB-KW"/>
</dbReference>
<dbReference type="STRING" id="626523.GCWU000342_01752"/>
<keyword evidence="2" id="KW-0238">DNA-binding</keyword>
<organism evidence="2 3">
    <name type="scientific">Shuttleworthella satelles DSM 14600</name>
    <dbReference type="NCBI Taxonomy" id="626523"/>
    <lineage>
        <taxon>Bacteria</taxon>
        <taxon>Bacillati</taxon>
        <taxon>Bacillota</taxon>
        <taxon>Clostridia</taxon>
        <taxon>Lachnospirales</taxon>
        <taxon>Lachnospiraceae</taxon>
        <taxon>Shuttleworthella</taxon>
    </lineage>
</organism>
<reference evidence="2" key="1">
    <citation type="submission" date="2009-04" db="EMBL/GenBank/DDBJ databases">
        <authorList>
            <person name="Weinstock G."/>
            <person name="Sodergren E."/>
            <person name="Clifton S."/>
            <person name="Fulton L."/>
            <person name="Fulton B."/>
            <person name="Courtney L."/>
            <person name="Fronick C."/>
            <person name="Harrison M."/>
            <person name="Strong C."/>
            <person name="Farmer C."/>
            <person name="Delahaunty K."/>
            <person name="Markovic C."/>
            <person name="Hall O."/>
            <person name="Minx P."/>
            <person name="Tomlinson C."/>
            <person name="Mitreva M."/>
            <person name="Nelson J."/>
            <person name="Hou S."/>
            <person name="Wollam A."/>
            <person name="Pepin K.H."/>
            <person name="Johnson M."/>
            <person name="Bhonagiri V."/>
            <person name="Nash W.E."/>
            <person name="Warren W."/>
            <person name="Chinwalla A."/>
            <person name="Mardis E.R."/>
            <person name="Wilson R.K."/>
        </authorList>
    </citation>
    <scope>NUCLEOTIDE SEQUENCE [LARGE SCALE GENOMIC DNA]</scope>
    <source>
        <strain evidence="2">DSM 14600</strain>
    </source>
</reference>
<name>C4GCQ8_9FIRM</name>
<dbReference type="InterPro" id="IPR053163">
    <property type="entry name" value="HTH-type_regulator_Rgg"/>
</dbReference>
<keyword evidence="3" id="KW-1185">Reference proteome</keyword>
<dbReference type="HOGENOM" id="CLU_705760_0_0_9"/>
<dbReference type="SUPFAM" id="SSF47413">
    <property type="entry name" value="lambda repressor-like DNA-binding domains"/>
    <property type="match status" value="1"/>
</dbReference>
<dbReference type="Proteomes" id="UP000003494">
    <property type="component" value="Unassembled WGS sequence"/>
</dbReference>
<evidence type="ECO:0000259" key="1">
    <source>
        <dbReference type="PROSITE" id="PS50943"/>
    </source>
</evidence>
<protein>
    <submittedName>
        <fullName evidence="2">DNA-binding helix-turn-helix protein</fullName>
    </submittedName>
</protein>
<proteinExistence type="predicted"/>
<dbReference type="InterPro" id="IPR010982">
    <property type="entry name" value="Lambda_DNA-bd_dom_sf"/>
</dbReference>
<dbReference type="RefSeq" id="WP_006906749.1">
    <property type="nucleotide sequence ID" value="NZ_GG665867.1"/>
</dbReference>
<dbReference type="Pfam" id="PF13560">
    <property type="entry name" value="HTH_31"/>
    <property type="match status" value="1"/>
</dbReference>
<dbReference type="PROSITE" id="PS50943">
    <property type="entry name" value="HTH_CROC1"/>
    <property type="match status" value="1"/>
</dbReference>
<dbReference type="PANTHER" id="PTHR37038">
    <property type="entry name" value="TRANSCRIPTIONAL REGULATOR-RELATED"/>
    <property type="match status" value="1"/>
</dbReference>
<dbReference type="AlphaFoldDB" id="C4GCQ8"/>